<protein>
    <submittedName>
        <fullName evidence="1">Uncharacterized protein</fullName>
    </submittedName>
</protein>
<dbReference type="EMBL" id="MN738985">
    <property type="protein sequence ID" value="QHT34084.1"/>
    <property type="molecule type" value="Genomic_DNA"/>
</dbReference>
<name>A0A6C0EY22_9ZZZZ</name>
<evidence type="ECO:0000313" key="1">
    <source>
        <dbReference type="EMBL" id="QHT34084.1"/>
    </source>
</evidence>
<sequence length="302" mass="34768">MSSMYDAYTPRINMNIAAQSDLQSGQYDPKYMITKSDGLTNINNGKSNTDDLNYFFNQETPYKFPALVICNDTKRINQNEDVYQKYSDIIYDECGNRFNIRNLKDSAGLLQAGYSANIDLDSHMKNINFYNDKCFYDNWKKSPKSDMTPCNGLKRNSAVLTPDYTPVGKNYEDCIGNPSEGSKGSCSNTPPTDLGFETDVRKRYDFSHNTFKTESCIKPADRVSFKTAPVPNTDNMYKYPNEKRNMELLKTINKGVQHEYYKFFEDTKCISFPQQRLFNNITKAKCLPSHHFIGDINPKYLK</sequence>
<proteinExistence type="predicted"/>
<accession>A0A6C0EY22</accession>
<dbReference type="AlphaFoldDB" id="A0A6C0EY22"/>
<reference evidence="1" key="1">
    <citation type="journal article" date="2020" name="Nature">
        <title>Giant virus diversity and host interactions through global metagenomics.</title>
        <authorList>
            <person name="Schulz F."/>
            <person name="Roux S."/>
            <person name="Paez-Espino D."/>
            <person name="Jungbluth S."/>
            <person name="Walsh D.A."/>
            <person name="Denef V.J."/>
            <person name="McMahon K.D."/>
            <person name="Konstantinidis K.T."/>
            <person name="Eloe-Fadrosh E.A."/>
            <person name="Kyrpides N.C."/>
            <person name="Woyke T."/>
        </authorList>
    </citation>
    <scope>NUCLEOTIDE SEQUENCE</scope>
    <source>
        <strain evidence="1">GVMAG-M-3300009161-52</strain>
    </source>
</reference>
<organism evidence="1">
    <name type="scientific">viral metagenome</name>
    <dbReference type="NCBI Taxonomy" id="1070528"/>
    <lineage>
        <taxon>unclassified sequences</taxon>
        <taxon>metagenomes</taxon>
        <taxon>organismal metagenomes</taxon>
    </lineage>
</organism>